<proteinExistence type="predicted"/>
<dbReference type="Gene3D" id="2.40.128.720">
    <property type="match status" value="1"/>
</dbReference>
<evidence type="ECO:0000256" key="1">
    <source>
        <dbReference type="SAM" id="SignalP"/>
    </source>
</evidence>
<evidence type="ECO:0000313" key="3">
    <source>
        <dbReference type="Proteomes" id="UP000233387"/>
    </source>
</evidence>
<keyword evidence="3" id="KW-1185">Reference proteome</keyword>
<accession>A0A2N3IF56</accession>
<feature type="signal peptide" evidence="1">
    <location>
        <begin position="1"/>
        <end position="19"/>
    </location>
</feature>
<dbReference type="Proteomes" id="UP000233387">
    <property type="component" value="Unassembled WGS sequence"/>
</dbReference>
<dbReference type="AlphaFoldDB" id="A0A2N3IF56"/>
<reference evidence="2 3" key="1">
    <citation type="submission" date="2017-06" db="EMBL/GenBank/DDBJ databases">
        <title>Raineya orbicola gen. nov., sp. nov. a slightly thermophilic bacterium of the phylum Bacteroidetes and the description of Raineyaceae fam. nov.</title>
        <authorList>
            <person name="Albuquerque L."/>
            <person name="Polonia A.R.M."/>
            <person name="Barroso C."/>
            <person name="Froufe H.J.C."/>
            <person name="Lage O."/>
            <person name="Lobo-Da-Cunha A."/>
            <person name="Egas C."/>
            <person name="Da Costa M.S."/>
        </authorList>
    </citation>
    <scope>NUCLEOTIDE SEQUENCE [LARGE SCALE GENOMIC DNA]</scope>
    <source>
        <strain evidence="2 3">SPSPC-11</strain>
    </source>
</reference>
<feature type="chain" id="PRO_5014665342" evidence="1">
    <location>
        <begin position="20"/>
        <end position="318"/>
    </location>
</feature>
<organism evidence="2 3">
    <name type="scientific">Raineya orbicola</name>
    <dbReference type="NCBI Taxonomy" id="2016530"/>
    <lineage>
        <taxon>Bacteria</taxon>
        <taxon>Pseudomonadati</taxon>
        <taxon>Bacteroidota</taxon>
        <taxon>Cytophagia</taxon>
        <taxon>Cytophagales</taxon>
        <taxon>Raineyaceae</taxon>
        <taxon>Raineya</taxon>
    </lineage>
</organism>
<gene>
    <name evidence="2" type="ORF">Rain11_1505</name>
</gene>
<keyword evidence="1" id="KW-0732">Signal</keyword>
<dbReference type="EMBL" id="NKXO01000021">
    <property type="protein sequence ID" value="PKQ68972.1"/>
    <property type="molecule type" value="Genomic_DNA"/>
</dbReference>
<name>A0A2N3IF56_9BACT</name>
<dbReference type="OrthoDB" id="9835907at2"/>
<evidence type="ECO:0000313" key="2">
    <source>
        <dbReference type="EMBL" id="PKQ68972.1"/>
    </source>
</evidence>
<sequence length="318" mass="39089">MKFFSCLLIWVTLSQWLWAQGKPPFLPADTIFFYKILSNDTTKKILEKRYFHLYDKQNHLREILCERWQNNEWYYTHRWVFSYNAFHALQNYRKEIWDSLNRDWLKYKRRTFNYNIRYLPTEFYDEFWDKSEQKFIKKNITKIAYNSKHLPTEIEYKIFWKDKWIDSLKQEIFYDTLSGQINGIAYRGNPAIVSSLLKYVEIKKEKNTWIFVTKNSQREKIADKMPRLLLIVDEKTQNYLGEEAQIYRLSPKSQFQEIAGVKGWFNRKRNQWFFSYYELKEGKKLLHKQVVLSPTKFNIKPFWQNISFLLGLTENFYE</sequence>
<protein>
    <submittedName>
        <fullName evidence="2">Uncharacterized protein</fullName>
    </submittedName>
</protein>
<dbReference type="RefSeq" id="WP_101358770.1">
    <property type="nucleotide sequence ID" value="NZ_NKXO01000021.1"/>
</dbReference>
<comment type="caution">
    <text evidence="2">The sequence shown here is derived from an EMBL/GenBank/DDBJ whole genome shotgun (WGS) entry which is preliminary data.</text>
</comment>